<dbReference type="Gene3D" id="2.40.50.180">
    <property type="entry name" value="CheA-289, Domain 4"/>
    <property type="match status" value="1"/>
</dbReference>
<feature type="domain" description="CheW-like" evidence="1">
    <location>
        <begin position="1"/>
        <end position="143"/>
    </location>
</feature>
<gene>
    <name evidence="2" type="ORF">Cflav_PD1766</name>
</gene>
<dbReference type="GO" id="GO:0005829">
    <property type="term" value="C:cytosol"/>
    <property type="evidence" value="ECO:0007669"/>
    <property type="project" value="TreeGrafter"/>
</dbReference>
<dbReference type="Gene3D" id="2.30.30.40">
    <property type="entry name" value="SH3 Domains"/>
    <property type="match status" value="1"/>
</dbReference>
<dbReference type="PANTHER" id="PTHR22617">
    <property type="entry name" value="CHEMOTAXIS SENSOR HISTIDINE KINASE-RELATED"/>
    <property type="match status" value="1"/>
</dbReference>
<name>B9XNN6_PEDPL</name>
<organism evidence="2 3">
    <name type="scientific">Pedosphaera parvula (strain Ellin514)</name>
    <dbReference type="NCBI Taxonomy" id="320771"/>
    <lineage>
        <taxon>Bacteria</taxon>
        <taxon>Pseudomonadati</taxon>
        <taxon>Verrucomicrobiota</taxon>
        <taxon>Pedosphaerae</taxon>
        <taxon>Pedosphaerales</taxon>
        <taxon>Pedosphaeraceae</taxon>
        <taxon>Pedosphaera</taxon>
    </lineage>
</organism>
<dbReference type="OrthoDB" id="3291462at2"/>
<dbReference type="Pfam" id="PF01584">
    <property type="entry name" value="CheW"/>
    <property type="match status" value="1"/>
</dbReference>
<evidence type="ECO:0000313" key="3">
    <source>
        <dbReference type="Proteomes" id="UP000003688"/>
    </source>
</evidence>
<dbReference type="GO" id="GO:0007165">
    <property type="term" value="P:signal transduction"/>
    <property type="evidence" value="ECO:0007669"/>
    <property type="project" value="InterPro"/>
</dbReference>
<protein>
    <submittedName>
        <fullName evidence="2">CheW protein</fullName>
    </submittedName>
</protein>
<evidence type="ECO:0000259" key="1">
    <source>
        <dbReference type="PROSITE" id="PS50851"/>
    </source>
</evidence>
<proteinExistence type="predicted"/>
<dbReference type="SMART" id="SM00260">
    <property type="entry name" value="CheW"/>
    <property type="match status" value="1"/>
</dbReference>
<accession>B9XNN6</accession>
<comment type="caution">
    <text evidence="2">The sequence shown here is derived from an EMBL/GenBank/DDBJ whole genome shotgun (WGS) entry which is preliminary data.</text>
</comment>
<dbReference type="SUPFAM" id="SSF50341">
    <property type="entry name" value="CheW-like"/>
    <property type="match status" value="1"/>
</dbReference>
<sequence length="155" mass="17376">MLFLTFQLGQDRYALEASRVIEVLPLVEMKRFPNAPAGVAGMINYRAQPVPIIDLSELTLGQKAGERMSTRIILIKYPDHEGREHPLGLIAEQATSTIRREASDFIEPGLNLSGTPYLGPVLMEDKSPIQWLYGQHLLTNELRDKLFCASLEESP</sequence>
<dbReference type="InterPro" id="IPR002545">
    <property type="entry name" value="CheW-lke_dom"/>
</dbReference>
<reference evidence="2 3" key="1">
    <citation type="journal article" date="2011" name="J. Bacteriol.">
        <title>Genome sequence of 'Pedosphaera parvula' Ellin514, an aerobic Verrucomicrobial isolate from pasture soil.</title>
        <authorList>
            <person name="Kant R."/>
            <person name="van Passel M.W."/>
            <person name="Sangwan P."/>
            <person name="Palva A."/>
            <person name="Lucas S."/>
            <person name="Copeland A."/>
            <person name="Lapidus A."/>
            <person name="Glavina Del Rio T."/>
            <person name="Dalin E."/>
            <person name="Tice H."/>
            <person name="Bruce D."/>
            <person name="Goodwin L."/>
            <person name="Pitluck S."/>
            <person name="Chertkov O."/>
            <person name="Larimer F.W."/>
            <person name="Land M.L."/>
            <person name="Hauser L."/>
            <person name="Brettin T.S."/>
            <person name="Detter J.C."/>
            <person name="Han S."/>
            <person name="de Vos W.M."/>
            <person name="Janssen P.H."/>
            <person name="Smidt H."/>
        </authorList>
    </citation>
    <scope>NUCLEOTIDE SEQUENCE [LARGE SCALE GENOMIC DNA]</scope>
    <source>
        <strain evidence="2 3">Ellin514</strain>
    </source>
</reference>
<dbReference type="PANTHER" id="PTHR22617:SF43">
    <property type="entry name" value="PROTEIN PILI"/>
    <property type="match status" value="1"/>
</dbReference>
<dbReference type="InterPro" id="IPR036061">
    <property type="entry name" value="CheW-like_dom_sf"/>
</dbReference>
<dbReference type="InterPro" id="IPR039315">
    <property type="entry name" value="CheW"/>
</dbReference>
<dbReference type="PROSITE" id="PS50851">
    <property type="entry name" value="CHEW"/>
    <property type="match status" value="1"/>
</dbReference>
<keyword evidence="3" id="KW-1185">Reference proteome</keyword>
<dbReference type="EMBL" id="ABOX02000041">
    <property type="protein sequence ID" value="EEF58576.1"/>
    <property type="molecule type" value="Genomic_DNA"/>
</dbReference>
<evidence type="ECO:0000313" key="2">
    <source>
        <dbReference type="EMBL" id="EEF58576.1"/>
    </source>
</evidence>
<dbReference type="STRING" id="320771.Cflav_PD1766"/>
<dbReference type="RefSeq" id="WP_007417423.1">
    <property type="nucleotide sequence ID" value="NZ_ABOX02000041.1"/>
</dbReference>
<dbReference type="GO" id="GO:0006935">
    <property type="term" value="P:chemotaxis"/>
    <property type="evidence" value="ECO:0007669"/>
    <property type="project" value="InterPro"/>
</dbReference>
<dbReference type="AlphaFoldDB" id="B9XNN6"/>
<dbReference type="Proteomes" id="UP000003688">
    <property type="component" value="Unassembled WGS sequence"/>
</dbReference>